<dbReference type="KEGG" id="blq:L21SP5_03557"/>
<dbReference type="Proteomes" id="UP000064893">
    <property type="component" value="Chromosome"/>
</dbReference>
<keyword evidence="3" id="KW-1185">Reference proteome</keyword>
<dbReference type="EMBL" id="CP013118">
    <property type="protein sequence ID" value="ALO17165.1"/>
    <property type="molecule type" value="Genomic_DNA"/>
</dbReference>
<gene>
    <name evidence="1" type="ORF">L21SP5_03024</name>
    <name evidence="2" type="ORF">L21SP5_03557</name>
</gene>
<dbReference type="EMBL" id="CP013118">
    <property type="protein sequence ID" value="ALO16644.1"/>
    <property type="molecule type" value="Genomic_DNA"/>
</dbReference>
<accession>A0A0S2I2Z2</accession>
<dbReference type="PATRIC" id="fig|1307839.3.peg.3185"/>
<dbReference type="Pfam" id="PF11751">
    <property type="entry name" value="PorP_SprF"/>
    <property type="match status" value="1"/>
</dbReference>
<dbReference type="RefSeq" id="WP_157754671.1">
    <property type="nucleotide sequence ID" value="NZ_CP013118.1"/>
</dbReference>
<sequence>MLHYCDKAIHIKIFLLGIVLMLGGTLRAQDPQFSQFYGTSLYLAPSLAGSSDGTKVTLNYRNQWPFIANGFQSYLFSADHFFGKLNSGVGIMALREQAGSGKLSSTYIGGAYAYHIKLSRNWSMRPGLMMSYLRRNIDFSQLIFSDQLVSGNPTIETIEAPNVQRLDFSASAIFFNKNIWFGTTAKHLTVPNVSFLGDEMNLNRYFTFYAGSKLTLHDISARFPMGQYLYPNIQFKWQGVYKQLDAGIYWEIRPMLFGLRYRGIPVFKKYAGSDAVIFLAGFRQDNLTISYSYDLTISKLMGTGTGGAHEIVMMFNFNTNIKTKRKPMPCPHCHYE</sequence>
<name>A0A0S2I2Z2_9BACT</name>
<organism evidence="1 3">
    <name type="scientific">Salinivirga cyanobacteriivorans</name>
    <dbReference type="NCBI Taxonomy" id="1307839"/>
    <lineage>
        <taxon>Bacteria</taxon>
        <taxon>Pseudomonadati</taxon>
        <taxon>Bacteroidota</taxon>
        <taxon>Bacteroidia</taxon>
        <taxon>Bacteroidales</taxon>
        <taxon>Salinivirgaceae</taxon>
        <taxon>Salinivirga</taxon>
    </lineage>
</organism>
<dbReference type="STRING" id="1307839.L21SP5_03024"/>
<evidence type="ECO:0000313" key="1">
    <source>
        <dbReference type="EMBL" id="ALO16644.1"/>
    </source>
</evidence>
<protein>
    <submittedName>
        <fullName evidence="1">Bacteroidetes-specific putative membrane protein</fullName>
    </submittedName>
</protein>
<reference evidence="1 3" key="1">
    <citation type="submission" date="2015-11" db="EMBL/GenBank/DDBJ databases">
        <title>Description and complete genome sequence of a novel strain predominating in hypersaline microbial mats and representing a new family of the Bacteriodetes phylum.</title>
        <authorList>
            <person name="Spring S."/>
            <person name="Bunk B."/>
            <person name="Sproer C."/>
            <person name="Klenk H.-P."/>
        </authorList>
    </citation>
    <scope>NUCLEOTIDE SEQUENCE [LARGE SCALE GENOMIC DNA]</scope>
    <source>
        <strain evidence="1 3">L21-Spi-D4</strain>
    </source>
</reference>
<dbReference type="OrthoDB" id="1186563at2"/>
<dbReference type="AlphaFoldDB" id="A0A0S2I2Z2"/>
<dbReference type="KEGG" id="blq:L21SP5_03024"/>
<dbReference type="NCBIfam" id="TIGR03519">
    <property type="entry name" value="T9SS_PorP_fam"/>
    <property type="match status" value="1"/>
</dbReference>
<evidence type="ECO:0000313" key="2">
    <source>
        <dbReference type="EMBL" id="ALO17165.1"/>
    </source>
</evidence>
<evidence type="ECO:0000313" key="3">
    <source>
        <dbReference type="Proteomes" id="UP000064893"/>
    </source>
</evidence>
<dbReference type="InterPro" id="IPR019861">
    <property type="entry name" value="PorP/SprF_Bacteroidetes"/>
</dbReference>
<proteinExistence type="predicted"/>